<dbReference type="InterPro" id="IPR002401">
    <property type="entry name" value="Cyt_P450_E_grp-I"/>
</dbReference>
<evidence type="ECO:0000256" key="9">
    <source>
        <dbReference type="ARBA" id="ARBA00023002"/>
    </source>
</evidence>
<keyword evidence="10 13" id="KW-0408">Iron</keyword>
<keyword evidence="12 15" id="KW-0472">Membrane</keyword>
<accession>A0A0L7R033</accession>
<dbReference type="InterPro" id="IPR001128">
    <property type="entry name" value="Cyt_P450"/>
</dbReference>
<evidence type="ECO:0000256" key="13">
    <source>
        <dbReference type="PIRSR" id="PIRSR602401-1"/>
    </source>
</evidence>
<dbReference type="STRING" id="597456.A0A0L7R033"/>
<dbReference type="PROSITE" id="PS00086">
    <property type="entry name" value="CYTOCHROME_P450"/>
    <property type="match status" value="1"/>
</dbReference>
<gene>
    <name evidence="16" type="ORF">WH47_12484</name>
</gene>
<comment type="subcellular location">
    <subcellularLocation>
        <location evidence="3">Endoplasmic reticulum membrane</location>
        <topology evidence="3">Peripheral membrane protein</topology>
    </subcellularLocation>
    <subcellularLocation>
        <location evidence="2">Microsome membrane</location>
        <topology evidence="2">Peripheral membrane protein</topology>
    </subcellularLocation>
</comment>
<sequence length="571" mass="66043">MALLTPYWGLDGILILMSTMVAAYLFATRKFKYWTKLGIMEPTPTPFFGNFSDCLLMKKAPSEFVKDLYDQGKGLPYMGFYIFDKPYFLARDPELVKQILVKDFQAFADRHASTDPINDRLGYTNLFMMKNPEWKVLRAKLTPIYTAGKLKRMFELMLLVAKDMERHIQSLLVDDHEKVMEFKDLCANFTTDMIGSTAFGLNVNSLNNPNAEFREIGRKIFGYNFRRSLEFLVIFFVPGLVKYIRPKFFGKDTTQFFRTVFWEVINERIKSGVKRNDLIDLLIELKENHQNDNTLEGFQFNGDDLVAQAAVFFTGGFETSSTTMSFTLYELALNLDVQKTLRHEIREALSKSDGKITYEMVTLKNYDFVTRHSRIIEIQFFYSLYIFPYYVHSVYCCAFTFSTNAEKSAVYHRQSFVMTLPYLDMVISETLRKYPPLGFLDRITSTKYEVPNSDLVLEKGTPIFISMIGMHYDPQYFPDPEKYDPLRFTEEAKQTRPKFVYFPFGEGPHICIGMRLGLMQSKLGILQLIKDYEVTPCEKTITPMVLDPKGLTTTALGGLYLNLRKVNSSAG</sequence>
<protein>
    <submittedName>
        <fullName evidence="16">Cytochrome P450 6k1</fullName>
    </submittedName>
</protein>
<evidence type="ECO:0000313" key="16">
    <source>
        <dbReference type="EMBL" id="KOC64182.1"/>
    </source>
</evidence>
<keyword evidence="6 13" id="KW-0479">Metal-binding</keyword>
<evidence type="ECO:0000256" key="10">
    <source>
        <dbReference type="ARBA" id="ARBA00023004"/>
    </source>
</evidence>
<evidence type="ECO:0000256" key="8">
    <source>
        <dbReference type="ARBA" id="ARBA00022848"/>
    </source>
</evidence>
<keyword evidence="8" id="KW-0492">Microsome</keyword>
<keyword evidence="15" id="KW-0812">Transmembrane</keyword>
<dbReference type="GO" id="GO:0016705">
    <property type="term" value="F:oxidoreductase activity, acting on paired donors, with incorporation or reduction of molecular oxygen"/>
    <property type="evidence" value="ECO:0007669"/>
    <property type="project" value="InterPro"/>
</dbReference>
<proteinExistence type="inferred from homology"/>
<evidence type="ECO:0000256" key="2">
    <source>
        <dbReference type="ARBA" id="ARBA00004174"/>
    </source>
</evidence>
<dbReference type="Proteomes" id="UP000053825">
    <property type="component" value="Unassembled WGS sequence"/>
</dbReference>
<dbReference type="GO" id="GO:0020037">
    <property type="term" value="F:heme binding"/>
    <property type="evidence" value="ECO:0007669"/>
    <property type="project" value="InterPro"/>
</dbReference>
<comment type="cofactor">
    <cofactor evidence="1 13">
        <name>heme</name>
        <dbReference type="ChEBI" id="CHEBI:30413"/>
    </cofactor>
</comment>
<keyword evidence="17" id="KW-1185">Reference proteome</keyword>
<dbReference type="SUPFAM" id="SSF48264">
    <property type="entry name" value="Cytochrome P450"/>
    <property type="match status" value="1"/>
</dbReference>
<feature type="transmembrane region" description="Helical" evidence="15">
    <location>
        <begin position="6"/>
        <end position="27"/>
    </location>
</feature>
<evidence type="ECO:0000256" key="4">
    <source>
        <dbReference type="ARBA" id="ARBA00010617"/>
    </source>
</evidence>
<dbReference type="InterPro" id="IPR036396">
    <property type="entry name" value="Cyt_P450_sf"/>
</dbReference>
<organism evidence="16 17">
    <name type="scientific">Habropoda laboriosa</name>
    <dbReference type="NCBI Taxonomy" id="597456"/>
    <lineage>
        <taxon>Eukaryota</taxon>
        <taxon>Metazoa</taxon>
        <taxon>Ecdysozoa</taxon>
        <taxon>Arthropoda</taxon>
        <taxon>Hexapoda</taxon>
        <taxon>Insecta</taxon>
        <taxon>Pterygota</taxon>
        <taxon>Neoptera</taxon>
        <taxon>Endopterygota</taxon>
        <taxon>Hymenoptera</taxon>
        <taxon>Apocrita</taxon>
        <taxon>Aculeata</taxon>
        <taxon>Apoidea</taxon>
        <taxon>Anthophila</taxon>
        <taxon>Apidae</taxon>
        <taxon>Habropoda</taxon>
    </lineage>
</organism>
<evidence type="ECO:0000256" key="1">
    <source>
        <dbReference type="ARBA" id="ARBA00001971"/>
    </source>
</evidence>
<keyword evidence="5 13" id="KW-0349">Heme</keyword>
<dbReference type="EMBL" id="KQ414672">
    <property type="protein sequence ID" value="KOC64182.1"/>
    <property type="molecule type" value="Genomic_DNA"/>
</dbReference>
<dbReference type="PANTHER" id="PTHR24292:SF45">
    <property type="entry name" value="CYTOCHROME P450 6G1-RELATED"/>
    <property type="match status" value="1"/>
</dbReference>
<keyword evidence="15" id="KW-1133">Transmembrane helix</keyword>
<evidence type="ECO:0000256" key="14">
    <source>
        <dbReference type="RuleBase" id="RU000461"/>
    </source>
</evidence>
<evidence type="ECO:0000256" key="5">
    <source>
        <dbReference type="ARBA" id="ARBA00022617"/>
    </source>
</evidence>
<dbReference type="GO" id="GO:0004497">
    <property type="term" value="F:monooxygenase activity"/>
    <property type="evidence" value="ECO:0007669"/>
    <property type="project" value="UniProtKB-KW"/>
</dbReference>
<evidence type="ECO:0000313" key="17">
    <source>
        <dbReference type="Proteomes" id="UP000053825"/>
    </source>
</evidence>
<evidence type="ECO:0000256" key="11">
    <source>
        <dbReference type="ARBA" id="ARBA00023033"/>
    </source>
</evidence>
<feature type="binding site" description="axial binding residue" evidence="13">
    <location>
        <position position="511"/>
    </location>
    <ligand>
        <name>heme</name>
        <dbReference type="ChEBI" id="CHEBI:30413"/>
    </ligand>
    <ligandPart>
        <name>Fe</name>
        <dbReference type="ChEBI" id="CHEBI:18248"/>
    </ligandPart>
</feature>
<keyword evidence="9 14" id="KW-0560">Oxidoreductase</keyword>
<evidence type="ECO:0000256" key="6">
    <source>
        <dbReference type="ARBA" id="ARBA00022723"/>
    </source>
</evidence>
<keyword evidence="11 14" id="KW-0503">Monooxygenase</keyword>
<evidence type="ECO:0000256" key="15">
    <source>
        <dbReference type="SAM" id="Phobius"/>
    </source>
</evidence>
<dbReference type="PANTHER" id="PTHR24292">
    <property type="entry name" value="CYTOCHROME P450"/>
    <property type="match status" value="1"/>
</dbReference>
<dbReference type="AlphaFoldDB" id="A0A0L7R033"/>
<evidence type="ECO:0000256" key="3">
    <source>
        <dbReference type="ARBA" id="ARBA00004406"/>
    </source>
</evidence>
<dbReference type="InterPro" id="IPR017972">
    <property type="entry name" value="Cyt_P450_CS"/>
</dbReference>
<dbReference type="GO" id="GO:0005506">
    <property type="term" value="F:iron ion binding"/>
    <property type="evidence" value="ECO:0007669"/>
    <property type="project" value="InterPro"/>
</dbReference>
<dbReference type="OrthoDB" id="2789670at2759"/>
<comment type="similarity">
    <text evidence="4 14">Belongs to the cytochrome P450 family.</text>
</comment>
<evidence type="ECO:0000256" key="7">
    <source>
        <dbReference type="ARBA" id="ARBA00022824"/>
    </source>
</evidence>
<dbReference type="PRINTS" id="PR00385">
    <property type="entry name" value="P450"/>
</dbReference>
<keyword evidence="7" id="KW-0256">Endoplasmic reticulum</keyword>
<dbReference type="InterPro" id="IPR050476">
    <property type="entry name" value="Insect_CytP450_Detox"/>
</dbReference>
<reference evidence="16 17" key="1">
    <citation type="submission" date="2015-07" db="EMBL/GenBank/DDBJ databases">
        <title>The genome of Habropoda laboriosa.</title>
        <authorList>
            <person name="Pan H."/>
            <person name="Kapheim K."/>
        </authorList>
    </citation>
    <scope>NUCLEOTIDE SEQUENCE [LARGE SCALE GENOMIC DNA]</scope>
    <source>
        <strain evidence="16">0110345459</strain>
    </source>
</reference>
<evidence type="ECO:0000256" key="12">
    <source>
        <dbReference type="ARBA" id="ARBA00023136"/>
    </source>
</evidence>
<dbReference type="Pfam" id="PF00067">
    <property type="entry name" value="p450"/>
    <property type="match status" value="2"/>
</dbReference>
<dbReference type="PRINTS" id="PR00463">
    <property type="entry name" value="EP450I"/>
</dbReference>
<dbReference type="Gene3D" id="1.10.630.10">
    <property type="entry name" value="Cytochrome P450"/>
    <property type="match status" value="2"/>
</dbReference>
<name>A0A0L7R033_9HYME</name>
<dbReference type="CDD" id="cd11056">
    <property type="entry name" value="CYP6-like"/>
    <property type="match status" value="1"/>
</dbReference>
<dbReference type="GO" id="GO:0005789">
    <property type="term" value="C:endoplasmic reticulum membrane"/>
    <property type="evidence" value="ECO:0007669"/>
    <property type="project" value="UniProtKB-SubCell"/>
</dbReference>